<evidence type="ECO:0000313" key="2">
    <source>
        <dbReference type="Proteomes" id="UP000310108"/>
    </source>
</evidence>
<proteinExistence type="predicted"/>
<gene>
    <name evidence="1" type="ORF">CTA1_463</name>
</gene>
<sequence>MQEAFSQLDGHHLGPPLANGMYKVPLKVPVGDVLHRDVNRVGAFEPSTGLDKIVCVLATKSEQATIIMPAELVLAVVAAADLFLQYGKALTVVYRDIKGADEGVNFLKRVAGVMEEDHCRIHLETLQGGSSGPEVKRWMYARLRGAIDDSIGVFALLSYKDVVKHKDADTRRLGLAEPCLPASFHLSQERPRLRLVCGPISCGSGRTYARRRITILVFPDRDDAGLPPELGSSSLLGFDSFRNVNLHTVENLRVGDEAWCHRLETL</sequence>
<dbReference type="AlphaFoldDB" id="A0A4U6XED7"/>
<reference evidence="1 2" key="1">
    <citation type="journal article" date="2019" name="PLoS ONE">
        <title>Comparative genome analysis indicates high evolutionary potential of pathogenicity genes in Colletotrichum tanaceti.</title>
        <authorList>
            <person name="Lelwala R.V."/>
            <person name="Korhonen P.K."/>
            <person name="Young N.D."/>
            <person name="Scott J.B."/>
            <person name="Ades P.A."/>
            <person name="Gasser R.B."/>
            <person name="Taylor P.W.J."/>
        </authorList>
    </citation>
    <scope>NUCLEOTIDE SEQUENCE [LARGE SCALE GENOMIC DNA]</scope>
    <source>
        <strain evidence="1">BRIP57314</strain>
    </source>
</reference>
<keyword evidence="2" id="KW-1185">Reference proteome</keyword>
<protein>
    <submittedName>
        <fullName evidence="1">Uncharacterized protein</fullName>
    </submittedName>
</protein>
<comment type="caution">
    <text evidence="1">The sequence shown here is derived from an EMBL/GenBank/DDBJ whole genome shotgun (WGS) entry which is preliminary data.</text>
</comment>
<dbReference type="EMBL" id="PJEX01000152">
    <property type="protein sequence ID" value="TKW54161.1"/>
    <property type="molecule type" value="Genomic_DNA"/>
</dbReference>
<evidence type="ECO:0000313" key="1">
    <source>
        <dbReference type="EMBL" id="TKW54161.1"/>
    </source>
</evidence>
<accession>A0A4U6XED7</accession>
<dbReference type="Proteomes" id="UP000310108">
    <property type="component" value="Unassembled WGS sequence"/>
</dbReference>
<name>A0A4U6XED7_9PEZI</name>
<dbReference type="STRING" id="1306861.A0A4U6XED7"/>
<organism evidence="1 2">
    <name type="scientific">Colletotrichum tanaceti</name>
    <dbReference type="NCBI Taxonomy" id="1306861"/>
    <lineage>
        <taxon>Eukaryota</taxon>
        <taxon>Fungi</taxon>
        <taxon>Dikarya</taxon>
        <taxon>Ascomycota</taxon>
        <taxon>Pezizomycotina</taxon>
        <taxon>Sordariomycetes</taxon>
        <taxon>Hypocreomycetidae</taxon>
        <taxon>Glomerellales</taxon>
        <taxon>Glomerellaceae</taxon>
        <taxon>Colletotrichum</taxon>
        <taxon>Colletotrichum destructivum species complex</taxon>
    </lineage>
</organism>